<dbReference type="InterPro" id="IPR052356">
    <property type="entry name" value="Thiol_S-MT"/>
</dbReference>
<reference evidence="2" key="1">
    <citation type="submission" date="2023-01" db="EMBL/GenBank/DDBJ databases">
        <title>The diversity of Class Acidimicrobiia in South China Sea sediment environments and the proposal of Iamia marina sp. nov., a novel species of the genus Iamia.</title>
        <authorList>
            <person name="He Y."/>
            <person name="Tian X."/>
        </authorList>
    </citation>
    <scope>NUCLEOTIDE SEQUENCE</scope>
    <source>
        <strain evidence="2">DSM 19957</strain>
    </source>
</reference>
<dbReference type="CDD" id="cd02440">
    <property type="entry name" value="AdoMet_MTases"/>
    <property type="match status" value="1"/>
</dbReference>
<dbReference type="InterPro" id="IPR013216">
    <property type="entry name" value="Methyltransf_11"/>
</dbReference>
<dbReference type="InterPro" id="IPR029063">
    <property type="entry name" value="SAM-dependent_MTases_sf"/>
</dbReference>
<dbReference type="EMBL" id="CP116942">
    <property type="protein sequence ID" value="WCO66068.1"/>
    <property type="molecule type" value="Genomic_DNA"/>
</dbReference>
<organism evidence="2 3">
    <name type="scientific">Iamia majanohamensis</name>
    <dbReference type="NCBI Taxonomy" id="467976"/>
    <lineage>
        <taxon>Bacteria</taxon>
        <taxon>Bacillati</taxon>
        <taxon>Actinomycetota</taxon>
        <taxon>Acidimicrobiia</taxon>
        <taxon>Acidimicrobiales</taxon>
        <taxon>Iamiaceae</taxon>
        <taxon>Iamia</taxon>
    </lineage>
</organism>
<dbReference type="Gene3D" id="3.40.50.150">
    <property type="entry name" value="Vaccinia Virus protein VP39"/>
    <property type="match status" value="1"/>
</dbReference>
<gene>
    <name evidence="2" type="ORF">PO878_16330</name>
</gene>
<dbReference type="SUPFAM" id="SSF53335">
    <property type="entry name" value="S-adenosyl-L-methionine-dependent methyltransferases"/>
    <property type="match status" value="1"/>
</dbReference>
<protein>
    <submittedName>
        <fullName evidence="2">Class I SAM-dependent methyltransferase</fullName>
    </submittedName>
</protein>
<name>A0AAF0BUG8_9ACTN</name>
<dbReference type="AlphaFoldDB" id="A0AAF0BUG8"/>
<evidence type="ECO:0000313" key="3">
    <source>
        <dbReference type="Proteomes" id="UP001216390"/>
    </source>
</evidence>
<proteinExistence type="predicted"/>
<feature type="domain" description="Methyltransferase type 11" evidence="1">
    <location>
        <begin position="40"/>
        <end position="137"/>
    </location>
</feature>
<dbReference type="PANTHER" id="PTHR45036:SF1">
    <property type="entry name" value="METHYLTRANSFERASE LIKE 7A"/>
    <property type="match status" value="1"/>
</dbReference>
<sequence>MSLRDALFARVYDRAVAPAEEACFQDWRADLLAGLSGTVVEVGAGTGANLSHYPAAVERLVLTEPTPAMLRQLRDHLDRVDPGIDVEVHRASASSLPVGDDEADAVVTTLVLCSVPDQAAVLAEARRVLRPGGRLLFLEHVAAEDRPDRLKWQRRLDRPWSFACAGCHLTRRTEAAIAGAGFALGEVTHESARKASPLVRPTIRGTATAPA</sequence>
<accession>A0AAF0BUG8</accession>
<dbReference type="GO" id="GO:0032259">
    <property type="term" value="P:methylation"/>
    <property type="evidence" value="ECO:0007669"/>
    <property type="project" value="UniProtKB-KW"/>
</dbReference>
<dbReference type="Pfam" id="PF08241">
    <property type="entry name" value="Methyltransf_11"/>
    <property type="match status" value="1"/>
</dbReference>
<keyword evidence="2" id="KW-0808">Transferase</keyword>
<dbReference type="Proteomes" id="UP001216390">
    <property type="component" value="Chromosome"/>
</dbReference>
<dbReference type="GO" id="GO:0008757">
    <property type="term" value="F:S-adenosylmethionine-dependent methyltransferase activity"/>
    <property type="evidence" value="ECO:0007669"/>
    <property type="project" value="InterPro"/>
</dbReference>
<keyword evidence="2" id="KW-0489">Methyltransferase</keyword>
<dbReference type="RefSeq" id="WP_272735594.1">
    <property type="nucleotide sequence ID" value="NZ_CP116942.1"/>
</dbReference>
<evidence type="ECO:0000259" key="1">
    <source>
        <dbReference type="Pfam" id="PF08241"/>
    </source>
</evidence>
<dbReference type="KEGG" id="ima:PO878_16330"/>
<dbReference type="PANTHER" id="PTHR45036">
    <property type="entry name" value="METHYLTRANSFERASE LIKE 7B"/>
    <property type="match status" value="1"/>
</dbReference>
<evidence type="ECO:0000313" key="2">
    <source>
        <dbReference type="EMBL" id="WCO66068.1"/>
    </source>
</evidence>
<keyword evidence="3" id="KW-1185">Reference proteome</keyword>